<accession>A0ABR0ACV9</accession>
<proteinExistence type="predicted"/>
<gene>
    <name evidence="2" type="ORF">OUZ56_008407</name>
</gene>
<evidence type="ECO:0000313" key="2">
    <source>
        <dbReference type="EMBL" id="KAK4022965.1"/>
    </source>
</evidence>
<protein>
    <submittedName>
        <fullName evidence="2">Uncharacterized protein</fullName>
    </submittedName>
</protein>
<organism evidence="2 3">
    <name type="scientific">Daphnia magna</name>
    <dbReference type="NCBI Taxonomy" id="35525"/>
    <lineage>
        <taxon>Eukaryota</taxon>
        <taxon>Metazoa</taxon>
        <taxon>Ecdysozoa</taxon>
        <taxon>Arthropoda</taxon>
        <taxon>Crustacea</taxon>
        <taxon>Branchiopoda</taxon>
        <taxon>Diplostraca</taxon>
        <taxon>Cladocera</taxon>
        <taxon>Anomopoda</taxon>
        <taxon>Daphniidae</taxon>
        <taxon>Daphnia</taxon>
    </lineage>
</organism>
<reference evidence="2 3" key="1">
    <citation type="journal article" date="2023" name="Nucleic Acids Res.">
        <title>The hologenome of Daphnia magna reveals possible DNA methylation and microbiome-mediated evolution of the host genome.</title>
        <authorList>
            <person name="Chaturvedi A."/>
            <person name="Li X."/>
            <person name="Dhandapani V."/>
            <person name="Marshall H."/>
            <person name="Kissane S."/>
            <person name="Cuenca-Cambronero M."/>
            <person name="Asole G."/>
            <person name="Calvet F."/>
            <person name="Ruiz-Romero M."/>
            <person name="Marangio P."/>
            <person name="Guigo R."/>
            <person name="Rago D."/>
            <person name="Mirbahai L."/>
            <person name="Eastwood N."/>
            <person name="Colbourne J.K."/>
            <person name="Zhou J."/>
            <person name="Mallon E."/>
            <person name="Orsini L."/>
        </authorList>
    </citation>
    <scope>NUCLEOTIDE SEQUENCE [LARGE SCALE GENOMIC DNA]</scope>
    <source>
        <strain evidence="2">LRV0_1</strain>
    </source>
</reference>
<feature type="signal peptide" evidence="1">
    <location>
        <begin position="1"/>
        <end position="25"/>
    </location>
</feature>
<sequence>MSYTRIYLAVAVLYLATVQLPFTAANNQVALTLSPLYKSRRIIVDMHGHLPGRATYSLSSAFSLVSPWLTSRVLPHLKSWTTDVLNT</sequence>
<name>A0ABR0ACV9_9CRUS</name>
<dbReference type="Proteomes" id="UP001234178">
    <property type="component" value="Unassembled WGS sequence"/>
</dbReference>
<comment type="caution">
    <text evidence="2">The sequence shown here is derived from an EMBL/GenBank/DDBJ whole genome shotgun (WGS) entry which is preliminary data.</text>
</comment>
<keyword evidence="3" id="KW-1185">Reference proteome</keyword>
<dbReference type="EMBL" id="JAOYFB010000037">
    <property type="protein sequence ID" value="KAK4022965.1"/>
    <property type="molecule type" value="Genomic_DNA"/>
</dbReference>
<evidence type="ECO:0000313" key="3">
    <source>
        <dbReference type="Proteomes" id="UP001234178"/>
    </source>
</evidence>
<evidence type="ECO:0000256" key="1">
    <source>
        <dbReference type="SAM" id="SignalP"/>
    </source>
</evidence>
<keyword evidence="1" id="KW-0732">Signal</keyword>
<feature type="chain" id="PRO_5045357339" evidence="1">
    <location>
        <begin position="26"/>
        <end position="87"/>
    </location>
</feature>